<dbReference type="GO" id="GO:0008270">
    <property type="term" value="F:zinc ion binding"/>
    <property type="evidence" value="ECO:0007669"/>
    <property type="project" value="InterPro"/>
</dbReference>
<dbReference type="PaxDb" id="243159-AFE_1046"/>
<dbReference type="STRING" id="243159.AFE_1046"/>
<evidence type="ECO:0000313" key="2">
    <source>
        <dbReference type="Proteomes" id="UP000001362"/>
    </source>
</evidence>
<dbReference type="AlphaFoldDB" id="B7J7Z4"/>
<dbReference type="Proteomes" id="UP000001362">
    <property type="component" value="Chromosome"/>
</dbReference>
<proteinExistence type="predicted"/>
<dbReference type="KEGG" id="afr:AFE_1046"/>
<gene>
    <name evidence="1" type="ordered locus">AFE_1046</name>
</gene>
<dbReference type="EMBL" id="CP001219">
    <property type="protein sequence ID" value="ACK78536.1"/>
    <property type="molecule type" value="Genomic_DNA"/>
</dbReference>
<protein>
    <recommendedName>
        <fullName evidence="3">DNA primase</fullName>
    </recommendedName>
</protein>
<name>B7J7Z4_ACIF2</name>
<sequence length="147" mass="16071">MSASVDKVLSLLPKYRKFGPGKWMAICPAHDDRHPSLSIREAEDGKVLMHCWAGCSVEQIVNALNLSMVDLFEDSARDFRGETSGVGSLRKSFDYRDALTGVSQEATAVMLIASEIIHSGSIKPHHYDRLRKAESLISDALAVAGGR</sequence>
<reference evidence="1 2" key="1">
    <citation type="journal article" date="2008" name="BMC Genomics">
        <title>Acidithiobacillus ferrooxidans metabolism: from genome sequence to industrial applications.</title>
        <authorList>
            <person name="Valdes J."/>
            <person name="Pedroso I."/>
            <person name="Quatrini R."/>
            <person name="Dodson R.J."/>
            <person name="Tettelin H."/>
            <person name="Blake R.II."/>
            <person name="Eisen J.A."/>
            <person name="Holmes D.S."/>
        </authorList>
    </citation>
    <scope>NUCLEOTIDE SEQUENCE [LARGE SCALE GENOMIC DNA]</scope>
    <source>
        <strain evidence="2">ATCC 23270 / DSM 14882 / CIP 104768 / NCIMB 8455</strain>
    </source>
</reference>
<dbReference type="InterPro" id="IPR036977">
    <property type="entry name" value="DNA_primase_Znf_CHC2"/>
</dbReference>
<dbReference type="eggNOG" id="COG0358">
    <property type="taxonomic scope" value="Bacteria"/>
</dbReference>
<organism evidence="1 2">
    <name type="scientific">Acidithiobacillus ferrooxidans (strain ATCC 23270 / DSM 14882 / CIP 104768 / NCIMB 8455)</name>
    <name type="common">Ferrobacillus ferrooxidans (strain ATCC 23270)</name>
    <dbReference type="NCBI Taxonomy" id="243159"/>
    <lineage>
        <taxon>Bacteria</taxon>
        <taxon>Pseudomonadati</taxon>
        <taxon>Pseudomonadota</taxon>
        <taxon>Acidithiobacillia</taxon>
        <taxon>Acidithiobacillales</taxon>
        <taxon>Acidithiobacillaceae</taxon>
        <taxon>Acidithiobacillus</taxon>
    </lineage>
</organism>
<dbReference type="Gene3D" id="3.90.580.10">
    <property type="entry name" value="Zinc finger, CHC2-type domain"/>
    <property type="match status" value="1"/>
</dbReference>
<dbReference type="GO" id="GO:0003677">
    <property type="term" value="F:DNA binding"/>
    <property type="evidence" value="ECO:0007669"/>
    <property type="project" value="InterPro"/>
</dbReference>
<evidence type="ECO:0008006" key="3">
    <source>
        <dbReference type="Google" id="ProtNLM"/>
    </source>
</evidence>
<keyword evidence="2" id="KW-1185">Reference proteome</keyword>
<dbReference type="SUPFAM" id="SSF57783">
    <property type="entry name" value="Zinc beta-ribbon"/>
    <property type="match status" value="1"/>
</dbReference>
<dbReference type="HOGENOM" id="CLU_130889_0_0_6"/>
<dbReference type="GO" id="GO:0006260">
    <property type="term" value="P:DNA replication"/>
    <property type="evidence" value="ECO:0007669"/>
    <property type="project" value="InterPro"/>
</dbReference>
<evidence type="ECO:0000313" key="1">
    <source>
        <dbReference type="EMBL" id="ACK78536.1"/>
    </source>
</evidence>
<accession>B7J7Z4</accession>